<name>A0A366EEA6_9BACI</name>
<feature type="coiled-coil region" evidence="1">
    <location>
        <begin position="4"/>
        <end position="31"/>
    </location>
</feature>
<dbReference type="Proteomes" id="UP000252254">
    <property type="component" value="Unassembled WGS sequence"/>
</dbReference>
<protein>
    <submittedName>
        <fullName evidence="2">Uncharacterized protein</fullName>
    </submittedName>
</protein>
<dbReference type="RefSeq" id="WP_113867944.1">
    <property type="nucleotide sequence ID" value="NZ_BAABQN010000004.1"/>
</dbReference>
<sequence length="193" mass="22614">MTRLSKIEEKLEELDLQREAYISKIKRIMDNNKQSEQPIPEQYESVVAFFSYSCNLTEQADEDNVIIGSLAIHNFTFDPIEQLSVCLVIETDDNYQFSGKYVTNNKQQNNQNIAANWERITDTDEQNMYWFQWVGKQPIEPFTSVAFSDFTVSWPVERSFFCSIKGFIYSENHTTGLEAMNTVSLQKVEREWE</sequence>
<dbReference type="STRING" id="200904.GCA_900168775_03387"/>
<dbReference type="AlphaFoldDB" id="A0A366EEA6"/>
<reference evidence="2 3" key="1">
    <citation type="submission" date="2018-06" db="EMBL/GenBank/DDBJ databases">
        <title>Genomic Encyclopedia of Type Strains, Phase IV (KMG-IV): sequencing the most valuable type-strain genomes for metagenomic binning, comparative biology and taxonomic classification.</title>
        <authorList>
            <person name="Goeker M."/>
        </authorList>
    </citation>
    <scope>NUCLEOTIDE SEQUENCE [LARGE SCALE GENOMIC DNA]</scope>
    <source>
        <strain evidence="2 3">DSM 15140</strain>
    </source>
</reference>
<comment type="caution">
    <text evidence="2">The sequence shown here is derived from an EMBL/GenBank/DDBJ whole genome shotgun (WGS) entry which is preliminary data.</text>
</comment>
<evidence type="ECO:0000313" key="3">
    <source>
        <dbReference type="Proteomes" id="UP000252254"/>
    </source>
</evidence>
<gene>
    <name evidence="2" type="ORF">DES48_103131</name>
</gene>
<dbReference type="OrthoDB" id="2679997at2"/>
<proteinExistence type="predicted"/>
<evidence type="ECO:0000256" key="1">
    <source>
        <dbReference type="SAM" id="Coils"/>
    </source>
</evidence>
<evidence type="ECO:0000313" key="2">
    <source>
        <dbReference type="EMBL" id="RBO99804.1"/>
    </source>
</evidence>
<organism evidence="2 3">
    <name type="scientific">Paraliobacillus ryukyuensis</name>
    <dbReference type="NCBI Taxonomy" id="200904"/>
    <lineage>
        <taxon>Bacteria</taxon>
        <taxon>Bacillati</taxon>
        <taxon>Bacillota</taxon>
        <taxon>Bacilli</taxon>
        <taxon>Bacillales</taxon>
        <taxon>Bacillaceae</taxon>
        <taxon>Paraliobacillus</taxon>
    </lineage>
</organism>
<keyword evidence="1" id="KW-0175">Coiled coil</keyword>
<keyword evidence="3" id="KW-1185">Reference proteome</keyword>
<accession>A0A366EEA6</accession>
<dbReference type="EMBL" id="QNRI01000003">
    <property type="protein sequence ID" value="RBO99804.1"/>
    <property type="molecule type" value="Genomic_DNA"/>
</dbReference>